<gene>
    <name evidence="11" type="ORF">LP064_149</name>
</gene>
<comment type="catalytic activity">
    <reaction evidence="8">
        <text>beta-nicotinamide D-ribonucleotide + diphosphate = 5-phospho-alpha-D-ribose 1-diphosphate + nicotinamide + H(+)</text>
        <dbReference type="Rhea" id="RHEA:16149"/>
        <dbReference type="ChEBI" id="CHEBI:14649"/>
        <dbReference type="ChEBI" id="CHEBI:15378"/>
        <dbReference type="ChEBI" id="CHEBI:17154"/>
        <dbReference type="ChEBI" id="CHEBI:33019"/>
        <dbReference type="ChEBI" id="CHEBI:58017"/>
        <dbReference type="EC" id="2.4.2.12"/>
    </reaction>
    <physiologicalReaction direction="right-to-left" evidence="8">
        <dbReference type="Rhea" id="RHEA:16151"/>
    </physiologicalReaction>
</comment>
<evidence type="ECO:0000313" key="11">
    <source>
        <dbReference type="EMBL" id="AHL19171.1"/>
    </source>
</evidence>
<dbReference type="InterPro" id="IPR036068">
    <property type="entry name" value="Nicotinate_pribotase-like_C"/>
</dbReference>
<keyword evidence="12" id="KW-1185">Reference proteome</keyword>
<feature type="domain" description="Nicotinate/nicotinamide phosphoribosyltransferase" evidence="9">
    <location>
        <begin position="187"/>
        <end position="323"/>
    </location>
</feature>
<feature type="domain" description="Nicotinamide phosphoribosyltransferase N-terminal" evidence="10">
    <location>
        <begin position="10"/>
        <end position="64"/>
    </location>
</feature>
<comment type="similarity">
    <text evidence="1">Belongs to the NAPRTase family.</text>
</comment>
<evidence type="ECO:0000256" key="8">
    <source>
        <dbReference type="ARBA" id="ARBA00047835"/>
    </source>
</evidence>
<comment type="pathway">
    <text evidence="5">Cofactor biosynthesis; NAD(+) biosynthesis; nicotinamide D-ribonucleotide from 5-phospho-alpha-D-ribose 1-diphosphate and nicotinamide: step 1/1.</text>
</comment>
<evidence type="ECO:0000259" key="10">
    <source>
        <dbReference type="Pfam" id="PF18127"/>
    </source>
</evidence>
<dbReference type="Pfam" id="PF04095">
    <property type="entry name" value="NAPRTase"/>
    <property type="match status" value="2"/>
</dbReference>
<dbReference type="InterPro" id="IPR013785">
    <property type="entry name" value="Aldolase_TIM"/>
</dbReference>
<name>A0A059T862_9CAUD</name>
<evidence type="ECO:0000256" key="2">
    <source>
        <dbReference type="ARBA" id="ARBA00022642"/>
    </source>
</evidence>
<dbReference type="Gene3D" id="3.20.20.70">
    <property type="entry name" value="Aldolase class I"/>
    <property type="match status" value="1"/>
</dbReference>
<evidence type="ECO:0000256" key="6">
    <source>
        <dbReference type="ARBA" id="ARBA00035024"/>
    </source>
</evidence>
<dbReference type="Proteomes" id="UP000026994">
    <property type="component" value="Segment"/>
</dbReference>
<protein>
    <recommendedName>
        <fullName evidence="7">Nicotinamide phosphoribosyltransferase</fullName>
        <ecNumber evidence="6">2.4.2.12</ecNumber>
    </recommendedName>
</protein>
<sequence length="597" mass="67849">MRKLNEISMLMSDCYKFGHMSLYPKGITQVYSTLVPRDNTYFFGGRTDKMVVFGYQMFVQRFLLEHFNKNFFELPIETVKEGYHYVVSNALGEKNARTEHIEALHKLGYLPIKVRALSEGTLVPMRVPVLTIENTHPDFAWLTNFLETVLLSQTFLPATVATTALEAKKIMTKYGEETCDNLDHIMFQGHDFSERGQHSNEASLLAGMGHLVNFAGSDTIQASVMAHNYYNADLEKELVLKSVTASEHSVMQSYGTDEVETFSTLIDNNPDGILSLVSDTYDYYGVLTEVLPKLKDKIMNRNGKLVIRPDSGNPVDIIAGRDYIEFGTNWFNYHITKENLVKAVTSRYEQSCLSKPLVGQRVDIVDYLNLFVDSDYIYNNDIVDKEKKLVSGYYKVTLSAVFLGEDLCNPYKVDKLELEDYQPTPEDKGSLQLLWETFGGSVNEKGYKVLDEHIGLLYGEGIDLEMLEKIFTRMGEKGFASSNVVFGLGAYMYSFSLSRDSFAQAIKSQMVVINGEEKLIFKNPKTDTNHIKKSLKGRVCVTKKEGTYEVTDALTAKEEAKLENLNELNVIFEDGKLAHQDSFRTIRERLDREAKKY</sequence>
<dbReference type="SUPFAM" id="SSF51690">
    <property type="entry name" value="Nicotinate/Quinolinate PRTase C-terminal domain-like"/>
    <property type="match status" value="1"/>
</dbReference>
<evidence type="ECO:0000256" key="7">
    <source>
        <dbReference type="ARBA" id="ARBA00035036"/>
    </source>
</evidence>
<dbReference type="EMBL" id="KJ094029">
    <property type="protein sequence ID" value="AHL19171.1"/>
    <property type="molecule type" value="Genomic_DNA"/>
</dbReference>
<dbReference type="PANTHER" id="PTHR43816:SF1">
    <property type="entry name" value="NICOTINAMIDE PHOSPHORIBOSYLTRANSFERASE"/>
    <property type="match status" value="1"/>
</dbReference>
<feature type="domain" description="Nicotinate/nicotinamide phosphoribosyltransferase" evidence="9">
    <location>
        <begin position="431"/>
        <end position="540"/>
    </location>
</feature>
<dbReference type="InterPro" id="IPR041529">
    <property type="entry name" value="DUF5598"/>
</dbReference>
<evidence type="ECO:0000313" key="12">
    <source>
        <dbReference type="Proteomes" id="UP000026994"/>
    </source>
</evidence>
<dbReference type="InterPro" id="IPR041525">
    <property type="entry name" value="N/Namide_PRibTrfase"/>
</dbReference>
<keyword evidence="3 11" id="KW-0328">Glycosyltransferase</keyword>
<dbReference type="NCBIfam" id="NF006629">
    <property type="entry name" value="PRK09198.1"/>
    <property type="match status" value="1"/>
</dbReference>
<dbReference type="InterPro" id="IPR016471">
    <property type="entry name" value="Nicotinamide_PRibTrfase"/>
</dbReference>
<evidence type="ECO:0000256" key="1">
    <source>
        <dbReference type="ARBA" id="ARBA00010897"/>
    </source>
</evidence>
<dbReference type="Pfam" id="PF18127">
    <property type="entry name" value="NAMPT_N"/>
    <property type="match status" value="1"/>
</dbReference>
<accession>A0A059T862</accession>
<evidence type="ECO:0000256" key="3">
    <source>
        <dbReference type="ARBA" id="ARBA00022676"/>
    </source>
</evidence>
<evidence type="ECO:0000259" key="9">
    <source>
        <dbReference type="Pfam" id="PF04095"/>
    </source>
</evidence>
<reference evidence="11 12" key="1">
    <citation type="journal article" date="2014" name="Appl. Environ. Microbiol.">
        <title>Comparative genomic and morphological analysis of Listeria phages isolated from farm environments.</title>
        <authorList>
            <person name="Denes T."/>
            <person name="Vongkamjan K."/>
            <person name="Ackermann H.W."/>
            <person name="Moreno Switt A.I."/>
            <person name="Wiedmann M."/>
            <person name="den Bakker H.C."/>
        </authorList>
    </citation>
    <scope>NUCLEOTIDE SEQUENCE [LARGE SCALE GENOMIC DNA]</scope>
</reference>
<dbReference type="SUPFAM" id="SSF54675">
    <property type="entry name" value="Nicotinate/Quinolinate PRTase N-terminal domain-like"/>
    <property type="match status" value="1"/>
</dbReference>
<organism evidence="11 12">
    <name type="scientific">Listeria phage LP-064</name>
    <dbReference type="NCBI Taxonomy" id="1458853"/>
    <lineage>
        <taxon>Viruses</taxon>
        <taxon>Duplodnaviria</taxon>
        <taxon>Heunggongvirae</taxon>
        <taxon>Uroviricota</taxon>
        <taxon>Caudoviricetes</taxon>
        <taxon>Herelleviridae</taxon>
        <taxon>Jasinskavirinae</taxon>
        <taxon>Pecentumvirus</taxon>
        <taxon>Pecentumvirus LP064</taxon>
    </lineage>
</organism>
<dbReference type="GO" id="GO:0009435">
    <property type="term" value="P:NAD+ biosynthetic process"/>
    <property type="evidence" value="ECO:0007669"/>
    <property type="project" value="InterPro"/>
</dbReference>
<dbReference type="GO" id="GO:0047280">
    <property type="term" value="F:nicotinamide phosphoribosyltransferase activity"/>
    <property type="evidence" value="ECO:0007669"/>
    <property type="project" value="UniProtKB-EC"/>
</dbReference>
<keyword evidence="2" id="KW-0662">Pyridine nucleotide biosynthesis</keyword>
<dbReference type="EC" id="2.4.2.12" evidence="6"/>
<keyword evidence="4 11" id="KW-0808">Transferase</keyword>
<proteinExistence type="inferred from homology"/>
<evidence type="ECO:0000256" key="4">
    <source>
        <dbReference type="ARBA" id="ARBA00022679"/>
    </source>
</evidence>
<evidence type="ECO:0000256" key="5">
    <source>
        <dbReference type="ARBA" id="ARBA00035007"/>
    </source>
</evidence>
<dbReference type="PANTHER" id="PTHR43816">
    <property type="entry name" value="NICOTINAMIDE PHOSPHORIBOSYLTRANSFERASE"/>
    <property type="match status" value="1"/>
</dbReference>